<keyword evidence="6" id="KW-1185">Reference proteome</keyword>
<evidence type="ECO:0000256" key="1">
    <source>
        <dbReference type="ARBA" id="ARBA00008535"/>
    </source>
</evidence>
<dbReference type="Gene3D" id="3.40.50.300">
    <property type="entry name" value="P-loop containing nucleotide triphosphate hydrolases"/>
    <property type="match status" value="1"/>
</dbReference>
<comment type="similarity">
    <text evidence="1">Belongs to the TRAFAC class TrmE-Era-EngA-EngB-Septin-like GTPase superfamily. AIG1/Toc34/Toc159-like paraseptin GTPase family. IAN subfamily.</text>
</comment>
<dbReference type="AlphaFoldDB" id="A0AAW0WNM0"/>
<dbReference type="PANTHER" id="PTHR32046">
    <property type="entry name" value="G DOMAIN-CONTAINING PROTEIN"/>
    <property type="match status" value="1"/>
</dbReference>
<evidence type="ECO:0000256" key="3">
    <source>
        <dbReference type="SAM" id="MobiDB-lite"/>
    </source>
</evidence>
<feature type="compositionally biased region" description="Polar residues" evidence="3">
    <location>
        <begin position="640"/>
        <end position="657"/>
    </location>
</feature>
<evidence type="ECO:0000259" key="4">
    <source>
        <dbReference type="Pfam" id="PF04548"/>
    </source>
</evidence>
<reference evidence="5 6" key="1">
    <citation type="journal article" date="2024" name="BMC Genomics">
        <title>Genome assembly of redclaw crayfish (Cherax quadricarinatus) provides insights into its immune adaptation and hypoxia tolerance.</title>
        <authorList>
            <person name="Liu Z."/>
            <person name="Zheng J."/>
            <person name="Li H."/>
            <person name="Fang K."/>
            <person name="Wang S."/>
            <person name="He J."/>
            <person name="Zhou D."/>
            <person name="Weng S."/>
            <person name="Chi M."/>
            <person name="Gu Z."/>
            <person name="He J."/>
            <person name="Li F."/>
            <person name="Wang M."/>
        </authorList>
    </citation>
    <scope>NUCLEOTIDE SEQUENCE [LARGE SCALE GENOMIC DNA]</scope>
    <source>
        <strain evidence="5">ZL_2023a</strain>
    </source>
</reference>
<dbReference type="CDD" id="cd00882">
    <property type="entry name" value="Ras_like_GTPase"/>
    <property type="match status" value="1"/>
</dbReference>
<evidence type="ECO:0000313" key="5">
    <source>
        <dbReference type="EMBL" id="KAK8732485.1"/>
    </source>
</evidence>
<proteinExistence type="inferred from homology"/>
<dbReference type="PANTHER" id="PTHR32046:SF11">
    <property type="entry name" value="IMMUNE-ASSOCIATED NUCLEOTIDE-BINDING PROTEIN 10-LIKE"/>
    <property type="match status" value="1"/>
</dbReference>
<dbReference type="EMBL" id="JARKIK010000056">
    <property type="protein sequence ID" value="KAK8732485.1"/>
    <property type="molecule type" value="Genomic_DNA"/>
</dbReference>
<dbReference type="InterPro" id="IPR006703">
    <property type="entry name" value="G_AIG1"/>
</dbReference>
<comment type="caution">
    <text evidence="5">The sequence shown here is derived from an EMBL/GenBank/DDBJ whole genome shotgun (WGS) entry which is preliminary data.</text>
</comment>
<dbReference type="SUPFAM" id="SSF52540">
    <property type="entry name" value="P-loop containing nucleoside triphosphate hydrolases"/>
    <property type="match status" value="1"/>
</dbReference>
<dbReference type="GO" id="GO:0005525">
    <property type="term" value="F:GTP binding"/>
    <property type="evidence" value="ECO:0007669"/>
    <property type="project" value="InterPro"/>
</dbReference>
<accession>A0AAW0WNM0</accession>
<keyword evidence="2" id="KW-0547">Nucleotide-binding</keyword>
<feature type="region of interest" description="Disordered" evidence="3">
    <location>
        <begin position="691"/>
        <end position="724"/>
    </location>
</feature>
<organism evidence="5 6">
    <name type="scientific">Cherax quadricarinatus</name>
    <name type="common">Australian red claw crayfish</name>
    <dbReference type="NCBI Taxonomy" id="27406"/>
    <lineage>
        <taxon>Eukaryota</taxon>
        <taxon>Metazoa</taxon>
        <taxon>Ecdysozoa</taxon>
        <taxon>Arthropoda</taxon>
        <taxon>Crustacea</taxon>
        <taxon>Multicrustacea</taxon>
        <taxon>Malacostraca</taxon>
        <taxon>Eumalacostraca</taxon>
        <taxon>Eucarida</taxon>
        <taxon>Decapoda</taxon>
        <taxon>Pleocyemata</taxon>
        <taxon>Astacidea</taxon>
        <taxon>Parastacoidea</taxon>
        <taxon>Parastacidae</taxon>
        <taxon>Cherax</taxon>
    </lineage>
</organism>
<dbReference type="Proteomes" id="UP001445076">
    <property type="component" value="Unassembled WGS sequence"/>
</dbReference>
<feature type="region of interest" description="Disordered" evidence="3">
    <location>
        <begin position="635"/>
        <end position="657"/>
    </location>
</feature>
<sequence>MTSEPELEEVYASERKVLPGWTYNKSIGKFFHSDSKFEIATVTCLKYDIITYSGERLENLKKSSIYSNRPLKKDLLKINRGNGLFVKVEKIKEIRGSNIEIHDHKHTVIAVHHKCFADMLIHFTQQLEDDVIKETKIYVNEALYGISECFIPKKISKFFDFALIYKDTFSEGVMIDKVEKCMKYFCQLLQSSSVSRFPITMLLQKPRVLVSNHSLETGKYTKNSSNLPVTTCVVHEKGCQNTHKENVAEKSYAQKRSSDKTSVSTEKPLLSQGQHQIHACTGSQILSSGTCQNENPQQYVQEELRCHKISTSGEETITYTRTQPVEVHTTHSKPQGKDLQYGIHQENSGSSVKMRVRTYENRSKNNNSVCSYTVTSNIDDNAQNRECGLRSSNVGASSSLEVSNLNHPMDVKGEHVTFSTSKTATYKNMQGPISGDFYSQKGQEKITDENKKKLVNKPEEEDVFYNERTTTITHPFLPAKEKEQCNKDLVSSIQLTLEGNLKTSVTNSDKSVVSGDSKDMSECSIKSLSQTGNTNSIDHQKVNGRNQEIAQSLSDGFHSQKSQEKLIDNYGNKSEEKNVFYNERTTTITQPTKEKEQCNKDHVPGKQMTSVDNLQTSITNSDICMVCRESKDITKDSDKSISQSGNINSTDLQKANGRNQEIAQSLKKENKHISEAKENLRCNLVQNDKAVSQTQEKLSKMKSNSKQESVKPHTLKPVKSQKDPSGMERKYYGIYNSKLKEKVLILFGASGSGKTTLVNFIGNYFHGAKSAEDAIMCADLGSSKVRSTTTIITAYTFCNDENETPITVIDTPGLSDSSRTQGDGNIQLLKTFLENVASNDIEIHAIGFVAPAQLVRLSSSEQLIFDYVKSLFGQSVVDHLITLVTAADNTENPPVVEAMKNCNIKSKTIFKFNNSTFGNTTEEYDEFAKVYWKRGCKSWKKCLKLLLELPHLSINTFKALQSKVYSENVIESAANDLKDKLKTFICYYKDLKYLTKESFIICEQVWESAAAFNHLRCTQESGVSDVETIMVSVAKEMCKENNFNSVDCIELLFLGRSKGLLGAGIGVIRSMGPLYEKAKRSQKPKENPKKMPSILHCTRCNADHKIKREIYSGLMNFIPGLGKSAEIITFKCTECECDGNLHNVSSKGKLQSSFDLSSELLLKTTKTSLENLLKEKSPPGYAISKKKYLHHINIALGYKFEMLIYDILSTYNK</sequence>
<evidence type="ECO:0000256" key="2">
    <source>
        <dbReference type="ARBA" id="ARBA00022741"/>
    </source>
</evidence>
<dbReference type="InterPro" id="IPR027417">
    <property type="entry name" value="P-loop_NTPase"/>
</dbReference>
<feature type="domain" description="AIG1-type G" evidence="4">
    <location>
        <begin position="744"/>
        <end position="911"/>
    </location>
</feature>
<feature type="region of interest" description="Disordered" evidence="3">
    <location>
        <begin position="245"/>
        <end position="268"/>
    </location>
</feature>
<protein>
    <recommendedName>
        <fullName evidence="4">AIG1-type G domain-containing protein</fullName>
    </recommendedName>
</protein>
<evidence type="ECO:0000313" key="6">
    <source>
        <dbReference type="Proteomes" id="UP001445076"/>
    </source>
</evidence>
<name>A0AAW0WNM0_CHEQU</name>
<feature type="compositionally biased region" description="Polar residues" evidence="3">
    <location>
        <begin position="691"/>
        <end position="707"/>
    </location>
</feature>
<gene>
    <name evidence="5" type="ORF">OTU49_006786</name>
</gene>
<dbReference type="Pfam" id="PF04548">
    <property type="entry name" value="AIG1"/>
    <property type="match status" value="1"/>
</dbReference>